<dbReference type="OrthoDB" id="76293at2759"/>
<dbReference type="GO" id="GO:0046872">
    <property type="term" value="F:metal ion binding"/>
    <property type="evidence" value="ECO:0007669"/>
    <property type="project" value="UniProtKB-KW"/>
</dbReference>
<accession>A0A8H3TW58</accession>
<feature type="transmembrane region" description="Helical" evidence="16">
    <location>
        <begin position="537"/>
        <end position="560"/>
    </location>
</feature>
<evidence type="ECO:0000256" key="5">
    <source>
        <dbReference type="ARBA" id="ARBA00022692"/>
    </source>
</evidence>
<gene>
    <name evidence="18" type="ORF">NliqN6_4272</name>
</gene>
<sequence length="901" mass="100093">MPQGAGIMYIEPRSPVRSGFKQELERRSSSRSTSSQPAQRSRTTNRLPGKSITKTLLWLAPVVTVWPYLLSKLHYSLPEPRLETHLSDGTPVVSEANILRHVQALEDIGYRVVGTEEAEAGELYVYDEIEALANQCALSDVLECKTWYQKGDGMHQFDIMDHAVLKSYRGIGNIILQVGGVNTTRTIEGIPINNAILLNAHIDSALPSPGAADDGIGVGVMLDCARVLIQRDQHIHGSAIFLFNGAEETLQDASHLYSMEHETKDIVKAVINLEAAGTTGAALLFQATSAEMIQAYAHATRPHGTVVAADVFSSGIILSDTDFVQFEKYLGISGLDLAIVGHSYYYHTQRDIVANIESGSSQHFAETTMAVLDHLLQAGSSLNTDTPWSPPNMVYYSFFDRIFIHYSMSTANLLCATIIMAYVALLSMFTSESERRVYRRALASSFANMLIGITGSVLVAVFLAYGLKKSHTWFTHEQLPLVIFGVPAVTSIFAFQYWLSRGQRVDQATQEHAAVFAVIGFDVIMMSLMQAFRIRSAYLFCNMAIVGLIPLTLNEVYNLVSKRNTMVHLGPLHWLWVAFSMPMIVEASTSFLDIFVPLTGRMGKEAPTEIIIAVISSVLSYVFLPPLVPLFYRFNRLGQRRILMASMFASCIIIAIFASPSWKSYDDEHPKRAGVQYMYNTTSGTHTLHIAQLDSGPGFPELVENIHAKYGMDTRMPVPSIPSDTNSDWDILYPISSFIEAEKFPIIGQALPLGEILPVIRVQLTEDVWDEALNTRNVTLKVNHEGLIYPVIAFSADVEEWSFQTAAPVGHTRHYVKAASSPGMEEFSFHMSLKRKNLGDKLNLHWVGIDTRQMFPATSEKYGKNLPTTDLFREMDAWLRAKYDDSMEVLMVGAVAGVVEL</sequence>
<protein>
    <recommendedName>
        <fullName evidence="14">Peptide hydrolase</fullName>
        <ecNumber evidence="14">3.4.-.-</ecNumber>
    </recommendedName>
</protein>
<feature type="transmembrane region" description="Helical" evidence="16">
    <location>
        <begin position="446"/>
        <end position="467"/>
    </location>
</feature>
<dbReference type="Proteomes" id="UP000620104">
    <property type="component" value="Unassembled WGS sequence"/>
</dbReference>
<evidence type="ECO:0000256" key="9">
    <source>
        <dbReference type="ARBA" id="ARBA00022833"/>
    </source>
</evidence>
<feature type="region of interest" description="Disordered" evidence="15">
    <location>
        <begin position="1"/>
        <end position="46"/>
    </location>
</feature>
<comment type="cofactor">
    <cofactor evidence="1">
        <name>Zn(2+)</name>
        <dbReference type="ChEBI" id="CHEBI:29105"/>
    </cofactor>
</comment>
<evidence type="ECO:0000256" key="14">
    <source>
        <dbReference type="RuleBase" id="RU361240"/>
    </source>
</evidence>
<dbReference type="PANTHER" id="PTHR12147:SF22">
    <property type="entry name" value="ENDOPLASMIC RETICULUM METALLOPEPTIDASE 1"/>
    <property type="match status" value="1"/>
</dbReference>
<comment type="caution">
    <text evidence="18">The sequence shown here is derived from an EMBL/GenBank/DDBJ whole genome shotgun (WGS) entry which is preliminary data.</text>
</comment>
<dbReference type="FunFam" id="3.40.630.10:FF:000008">
    <property type="entry name" value="Endoplasmic reticulum metallopeptidase 1"/>
    <property type="match status" value="1"/>
</dbReference>
<dbReference type="GO" id="GO:0008235">
    <property type="term" value="F:metalloexopeptidase activity"/>
    <property type="evidence" value="ECO:0007669"/>
    <property type="project" value="InterPro"/>
</dbReference>
<dbReference type="GO" id="GO:0005789">
    <property type="term" value="C:endoplasmic reticulum membrane"/>
    <property type="evidence" value="ECO:0007669"/>
    <property type="project" value="UniProtKB-SubCell"/>
</dbReference>
<feature type="transmembrane region" description="Helical" evidence="16">
    <location>
        <begin position="572"/>
        <end position="598"/>
    </location>
</feature>
<dbReference type="SUPFAM" id="SSF53187">
    <property type="entry name" value="Zn-dependent exopeptidases"/>
    <property type="match status" value="1"/>
</dbReference>
<keyword evidence="5 16" id="KW-0812">Transmembrane</keyword>
<evidence type="ECO:0000256" key="15">
    <source>
        <dbReference type="SAM" id="MobiDB-lite"/>
    </source>
</evidence>
<feature type="transmembrane region" description="Helical" evidence="16">
    <location>
        <begin position="610"/>
        <end position="630"/>
    </location>
</feature>
<comment type="subcellular location">
    <subcellularLocation>
        <location evidence="2">Endoplasmic reticulum membrane</location>
        <topology evidence="2">Multi-pass membrane protein</topology>
    </subcellularLocation>
</comment>
<keyword evidence="19" id="KW-1185">Reference proteome</keyword>
<dbReference type="InterPro" id="IPR007484">
    <property type="entry name" value="Peptidase_M28"/>
</dbReference>
<keyword evidence="7 14" id="KW-0378">Hydrolase</keyword>
<keyword evidence="11" id="KW-0482">Metalloprotease</keyword>
<feature type="transmembrane region" description="Helical" evidence="16">
    <location>
        <begin position="403"/>
        <end position="425"/>
    </location>
</feature>
<evidence type="ECO:0000313" key="18">
    <source>
        <dbReference type="EMBL" id="GHJ87870.1"/>
    </source>
</evidence>
<feature type="transmembrane region" description="Helical" evidence="16">
    <location>
        <begin position="512"/>
        <end position="531"/>
    </location>
</feature>
<evidence type="ECO:0000259" key="17">
    <source>
        <dbReference type="Pfam" id="PF04389"/>
    </source>
</evidence>
<dbReference type="Pfam" id="PF04389">
    <property type="entry name" value="Peptidase_M28"/>
    <property type="match status" value="1"/>
</dbReference>
<evidence type="ECO:0000256" key="16">
    <source>
        <dbReference type="SAM" id="Phobius"/>
    </source>
</evidence>
<evidence type="ECO:0000256" key="12">
    <source>
        <dbReference type="ARBA" id="ARBA00023136"/>
    </source>
</evidence>
<evidence type="ECO:0000313" key="19">
    <source>
        <dbReference type="Proteomes" id="UP000620104"/>
    </source>
</evidence>
<evidence type="ECO:0000256" key="8">
    <source>
        <dbReference type="ARBA" id="ARBA00022824"/>
    </source>
</evidence>
<evidence type="ECO:0000256" key="13">
    <source>
        <dbReference type="ARBA" id="ARBA00023180"/>
    </source>
</evidence>
<evidence type="ECO:0000256" key="2">
    <source>
        <dbReference type="ARBA" id="ARBA00004477"/>
    </source>
</evidence>
<keyword evidence="12 16" id="KW-0472">Membrane</keyword>
<dbReference type="EMBL" id="BLZA01000023">
    <property type="protein sequence ID" value="GHJ87870.1"/>
    <property type="molecule type" value="Genomic_DNA"/>
</dbReference>
<dbReference type="AlphaFoldDB" id="A0A8H3TW58"/>
<feature type="compositionally biased region" description="Low complexity" evidence="15">
    <location>
        <begin position="30"/>
        <end position="44"/>
    </location>
</feature>
<evidence type="ECO:0000256" key="3">
    <source>
        <dbReference type="ARBA" id="ARBA00010918"/>
    </source>
</evidence>
<feature type="domain" description="Peptidase M28" evidence="17">
    <location>
        <begin position="191"/>
        <end position="370"/>
    </location>
</feature>
<keyword evidence="13" id="KW-0325">Glycoprotein</keyword>
<reference evidence="18" key="1">
    <citation type="submission" date="2020-07" db="EMBL/GenBank/DDBJ databases">
        <title>Draft Genome Sequence of a Deep-Sea Yeast, Naganishia (Cryptococcus) liquefaciens strain N6.</title>
        <authorList>
            <person name="Han Y.W."/>
            <person name="Kajitani R."/>
            <person name="Morimoto H."/>
            <person name="Parhat M."/>
            <person name="Tsubouchi H."/>
            <person name="Bakenova O."/>
            <person name="Ogata M."/>
            <person name="Argunhan B."/>
            <person name="Aoki R."/>
            <person name="Kajiwara S."/>
            <person name="Itoh T."/>
            <person name="Iwasaki H."/>
        </authorList>
    </citation>
    <scope>NUCLEOTIDE SEQUENCE</scope>
    <source>
        <strain evidence="18">N6</strain>
    </source>
</reference>
<evidence type="ECO:0000256" key="1">
    <source>
        <dbReference type="ARBA" id="ARBA00001947"/>
    </source>
</evidence>
<keyword evidence="6 14" id="KW-0479">Metal-binding</keyword>
<feature type="transmembrane region" description="Helical" evidence="16">
    <location>
        <begin position="642"/>
        <end position="662"/>
    </location>
</feature>
<evidence type="ECO:0000256" key="4">
    <source>
        <dbReference type="ARBA" id="ARBA00022670"/>
    </source>
</evidence>
<dbReference type="Gene3D" id="3.40.630.10">
    <property type="entry name" value="Zn peptidases"/>
    <property type="match status" value="1"/>
</dbReference>
<keyword evidence="9 14" id="KW-0862">Zinc</keyword>
<dbReference type="EC" id="3.4.-.-" evidence="14"/>
<dbReference type="InterPro" id="IPR045175">
    <property type="entry name" value="M28_fam"/>
</dbReference>
<evidence type="ECO:0000256" key="6">
    <source>
        <dbReference type="ARBA" id="ARBA00022723"/>
    </source>
</evidence>
<evidence type="ECO:0000256" key="10">
    <source>
        <dbReference type="ARBA" id="ARBA00022989"/>
    </source>
</evidence>
<comment type="similarity">
    <text evidence="3 14">Belongs to the peptidase M28 family.</text>
</comment>
<keyword evidence="4 14" id="KW-0645">Protease</keyword>
<keyword evidence="8" id="KW-0256">Endoplasmic reticulum</keyword>
<dbReference type="GO" id="GO:0006508">
    <property type="term" value="P:proteolysis"/>
    <property type="evidence" value="ECO:0007669"/>
    <property type="project" value="UniProtKB-KW"/>
</dbReference>
<dbReference type="PANTHER" id="PTHR12147">
    <property type="entry name" value="METALLOPEPTIDASE M28 FAMILY MEMBER"/>
    <property type="match status" value="1"/>
</dbReference>
<keyword evidence="10 16" id="KW-1133">Transmembrane helix</keyword>
<evidence type="ECO:0000256" key="11">
    <source>
        <dbReference type="ARBA" id="ARBA00023049"/>
    </source>
</evidence>
<name>A0A8H3TW58_9TREE</name>
<proteinExistence type="inferred from homology"/>
<feature type="transmembrane region" description="Helical" evidence="16">
    <location>
        <begin position="479"/>
        <end position="500"/>
    </location>
</feature>
<evidence type="ECO:0000256" key="7">
    <source>
        <dbReference type="ARBA" id="ARBA00022801"/>
    </source>
</evidence>
<organism evidence="18 19">
    <name type="scientific">Naganishia liquefaciens</name>
    <dbReference type="NCBI Taxonomy" id="104408"/>
    <lineage>
        <taxon>Eukaryota</taxon>
        <taxon>Fungi</taxon>
        <taxon>Dikarya</taxon>
        <taxon>Basidiomycota</taxon>
        <taxon>Agaricomycotina</taxon>
        <taxon>Tremellomycetes</taxon>
        <taxon>Filobasidiales</taxon>
        <taxon>Filobasidiaceae</taxon>
        <taxon>Naganishia</taxon>
    </lineage>
</organism>